<dbReference type="InterPro" id="IPR003690">
    <property type="entry name" value="MTERF"/>
</dbReference>
<dbReference type="PANTHER" id="PTHR13068">
    <property type="entry name" value="CGI-12 PROTEIN-RELATED"/>
    <property type="match status" value="1"/>
</dbReference>
<dbReference type="FunFam" id="1.25.70.10:FF:000001">
    <property type="entry name" value="Mitochondrial transcription termination factor-like"/>
    <property type="match status" value="1"/>
</dbReference>
<dbReference type="Proteomes" id="UP000317650">
    <property type="component" value="Chromosome 10"/>
</dbReference>
<keyword evidence="3" id="KW-0809">Transit peptide</keyword>
<dbReference type="PANTHER" id="PTHR13068:SF236">
    <property type="entry name" value="OS02G0749800 PROTEIN"/>
    <property type="match status" value="1"/>
</dbReference>
<dbReference type="GO" id="GO:0006353">
    <property type="term" value="P:DNA-templated transcription termination"/>
    <property type="evidence" value="ECO:0007669"/>
    <property type="project" value="UniProtKB-KW"/>
</dbReference>
<name>A0A4S8IV36_MUSBA</name>
<evidence type="ECO:0000313" key="4">
    <source>
        <dbReference type="EMBL" id="THU52144.1"/>
    </source>
</evidence>
<sequence>MAKDHICEKKLPSSSPSIEFFKQRGWSDAQVMKLTKRAPMLLNANVETALKPRLRCLQDMVFSDTEIVQLVSSCPSVLLLRDIEPKINFWRSLLGSNERLLKACKKNMFILSFSLARNIEPSISLLREHGISDKRIVHMVLTVPGCFGGIDKLKEGIKYIEELGIPRDSGVYTYALHAVMSTNKSSFDAVSATLMSFGFSQPDIVAAFRKCPYVWTLSKKTICDKMTFLMKEAGFELTYIICHSGILTFSLEKRMRPRYEVMNFLKQKKLLDEGHNPLSVIRLSDEKFIKKYLFQHKEKFTSLYDSYLAAVQGKPHVVT</sequence>
<keyword evidence="2" id="KW-0806">Transcription termination</keyword>
<comment type="similarity">
    <text evidence="1">Belongs to the mTERF family.</text>
</comment>
<dbReference type="GO" id="GO:0003676">
    <property type="term" value="F:nucleic acid binding"/>
    <property type="evidence" value="ECO:0007669"/>
    <property type="project" value="InterPro"/>
</dbReference>
<keyword evidence="2" id="KW-0805">Transcription regulation</keyword>
<keyword evidence="2" id="KW-0804">Transcription</keyword>
<dbReference type="Gene3D" id="1.25.70.10">
    <property type="entry name" value="Transcription termination factor 3, mitochondrial"/>
    <property type="match status" value="1"/>
</dbReference>
<evidence type="ECO:0000256" key="2">
    <source>
        <dbReference type="ARBA" id="ARBA00022472"/>
    </source>
</evidence>
<evidence type="ECO:0000256" key="3">
    <source>
        <dbReference type="ARBA" id="ARBA00022946"/>
    </source>
</evidence>
<organism evidence="4 5">
    <name type="scientific">Musa balbisiana</name>
    <name type="common">Banana</name>
    <dbReference type="NCBI Taxonomy" id="52838"/>
    <lineage>
        <taxon>Eukaryota</taxon>
        <taxon>Viridiplantae</taxon>
        <taxon>Streptophyta</taxon>
        <taxon>Embryophyta</taxon>
        <taxon>Tracheophyta</taxon>
        <taxon>Spermatophyta</taxon>
        <taxon>Magnoliopsida</taxon>
        <taxon>Liliopsida</taxon>
        <taxon>Zingiberales</taxon>
        <taxon>Musaceae</taxon>
        <taxon>Musa</taxon>
    </lineage>
</organism>
<comment type="caution">
    <text evidence="4">The sequence shown here is derived from an EMBL/GenBank/DDBJ whole genome shotgun (WGS) entry which is preliminary data.</text>
</comment>
<dbReference type="EMBL" id="PYDT01000008">
    <property type="protein sequence ID" value="THU52144.1"/>
    <property type="molecule type" value="Genomic_DNA"/>
</dbReference>
<dbReference type="AlphaFoldDB" id="A0A4S8IV36"/>
<accession>A0A4S8IV36</accession>
<proteinExistence type="inferred from homology"/>
<dbReference type="STRING" id="52838.A0A4S8IV36"/>
<evidence type="ECO:0000313" key="5">
    <source>
        <dbReference type="Proteomes" id="UP000317650"/>
    </source>
</evidence>
<dbReference type="InterPro" id="IPR038538">
    <property type="entry name" value="MTERF_sf"/>
</dbReference>
<keyword evidence="5" id="KW-1185">Reference proteome</keyword>
<gene>
    <name evidence="4" type="ORF">C4D60_Mb10t00900</name>
</gene>
<dbReference type="SMART" id="SM00733">
    <property type="entry name" value="Mterf"/>
    <property type="match status" value="6"/>
</dbReference>
<dbReference type="Pfam" id="PF02536">
    <property type="entry name" value="mTERF"/>
    <property type="match status" value="2"/>
</dbReference>
<protein>
    <submittedName>
        <fullName evidence="4">Uncharacterized protein</fullName>
    </submittedName>
</protein>
<reference evidence="4 5" key="1">
    <citation type="journal article" date="2019" name="Nat. Plants">
        <title>Genome sequencing of Musa balbisiana reveals subgenome evolution and function divergence in polyploid bananas.</title>
        <authorList>
            <person name="Yao X."/>
        </authorList>
    </citation>
    <scope>NUCLEOTIDE SEQUENCE [LARGE SCALE GENOMIC DNA]</scope>
    <source>
        <strain evidence="5">cv. DH-PKW</strain>
        <tissue evidence="4">Leaves</tissue>
    </source>
</reference>
<evidence type="ECO:0000256" key="1">
    <source>
        <dbReference type="ARBA" id="ARBA00007692"/>
    </source>
</evidence>